<evidence type="ECO:0000256" key="3">
    <source>
        <dbReference type="SAM" id="SignalP"/>
    </source>
</evidence>
<evidence type="ECO:0000256" key="1">
    <source>
        <dbReference type="ARBA" id="ARBA00022729"/>
    </source>
</evidence>
<feature type="chain" id="PRO_5034704300" description="Yeast cell wall synthesis Kre9/Knh1-like N-terminal domain-containing protein" evidence="3">
    <location>
        <begin position="19"/>
        <end position="181"/>
    </location>
</feature>
<evidence type="ECO:0000259" key="4">
    <source>
        <dbReference type="Pfam" id="PF10342"/>
    </source>
</evidence>
<feature type="domain" description="Yeast cell wall synthesis Kre9/Knh1-like N-terminal" evidence="4">
    <location>
        <begin position="31"/>
        <end position="112"/>
    </location>
</feature>
<organism evidence="5 6">
    <name type="scientific">Rhizoctonia solani</name>
    <dbReference type="NCBI Taxonomy" id="456999"/>
    <lineage>
        <taxon>Eukaryota</taxon>
        <taxon>Fungi</taxon>
        <taxon>Dikarya</taxon>
        <taxon>Basidiomycota</taxon>
        <taxon>Agaricomycotina</taxon>
        <taxon>Agaricomycetes</taxon>
        <taxon>Cantharellales</taxon>
        <taxon>Ceratobasidiaceae</taxon>
        <taxon>Rhizoctonia</taxon>
    </lineage>
</organism>
<evidence type="ECO:0000256" key="2">
    <source>
        <dbReference type="SAM" id="MobiDB-lite"/>
    </source>
</evidence>
<accession>A0A8H3HPH9</accession>
<evidence type="ECO:0000313" key="6">
    <source>
        <dbReference type="Proteomes" id="UP000663850"/>
    </source>
</evidence>
<name>A0A8H3HPH9_9AGAM</name>
<feature type="signal peptide" evidence="3">
    <location>
        <begin position="1"/>
        <end position="18"/>
    </location>
</feature>
<feature type="region of interest" description="Disordered" evidence="2">
    <location>
        <begin position="123"/>
        <end position="152"/>
    </location>
</feature>
<sequence>MRFTLAALTLSALTAVSAITITKPDSSGWKNGTVTVEWTSAAGDPQVFTIQLRDTNTPSVINPMAIANNVQTPLGTTSFELPIVPEVNTYQVEFVNISDVNQVFASSTTFAVVNVAQSASATATTPVSTGTASTSGASTRSTASASSTAPASTTSAASNGALGLQAPAVAGGFLAILAALL</sequence>
<dbReference type="InterPro" id="IPR018466">
    <property type="entry name" value="Kre9/Knh1-like_N"/>
</dbReference>
<dbReference type="PANTHER" id="PTHR35185">
    <property type="entry name" value="SERINE/THREONINE-RICH PROTEIN ADG2-RELATED"/>
    <property type="match status" value="1"/>
</dbReference>
<dbReference type="EMBL" id="CAJMWZ010007259">
    <property type="protein sequence ID" value="CAE6534984.1"/>
    <property type="molecule type" value="Genomic_DNA"/>
</dbReference>
<dbReference type="Proteomes" id="UP000663850">
    <property type="component" value="Unassembled WGS sequence"/>
</dbReference>
<dbReference type="Pfam" id="PF10342">
    <property type="entry name" value="Kre9_KNH"/>
    <property type="match status" value="1"/>
</dbReference>
<dbReference type="AlphaFoldDB" id="A0A8H3HPH9"/>
<dbReference type="PANTHER" id="PTHR35185:SF1">
    <property type="entry name" value="UPF0619 GPI-ANCHORED MEMBRANE PROTEIN C1322.10"/>
    <property type="match status" value="1"/>
</dbReference>
<keyword evidence="1 3" id="KW-0732">Signal</keyword>
<proteinExistence type="predicted"/>
<dbReference type="InterPro" id="IPR052479">
    <property type="entry name" value="GPI-anchor_Adhesion_Reg"/>
</dbReference>
<evidence type="ECO:0000313" key="5">
    <source>
        <dbReference type="EMBL" id="CAE6534984.1"/>
    </source>
</evidence>
<protein>
    <recommendedName>
        <fullName evidence="4">Yeast cell wall synthesis Kre9/Knh1-like N-terminal domain-containing protein</fullName>
    </recommendedName>
</protein>
<gene>
    <name evidence="5" type="ORF">RDB_LOCUS138412</name>
</gene>
<reference evidence="5" key="1">
    <citation type="submission" date="2021-01" db="EMBL/GenBank/DDBJ databases">
        <authorList>
            <person name="Kaushik A."/>
        </authorList>
    </citation>
    <scope>NUCLEOTIDE SEQUENCE</scope>
    <source>
        <strain evidence="5">Type strain: AG8-Rh-89/</strain>
    </source>
</reference>
<comment type="caution">
    <text evidence="5">The sequence shown here is derived from an EMBL/GenBank/DDBJ whole genome shotgun (WGS) entry which is preliminary data.</text>
</comment>